<evidence type="ECO:0000256" key="1">
    <source>
        <dbReference type="SAM" id="MobiDB-lite"/>
    </source>
</evidence>
<dbReference type="InterPro" id="IPR032710">
    <property type="entry name" value="NTF2-like_dom_sf"/>
</dbReference>
<comment type="caution">
    <text evidence="3">The sequence shown here is derived from an EMBL/GenBank/DDBJ whole genome shotgun (WGS) entry which is preliminary data.</text>
</comment>
<dbReference type="NCBIfam" id="TIGR02246">
    <property type="entry name" value="SgcJ/EcaC family oxidoreductase"/>
    <property type="match status" value="1"/>
</dbReference>
<dbReference type="EMBL" id="JAXLPB010000004">
    <property type="protein sequence ID" value="MDY8110036.1"/>
    <property type="molecule type" value="Genomic_DNA"/>
</dbReference>
<feature type="domain" description="SnoaL-like" evidence="2">
    <location>
        <begin position="91"/>
        <end position="185"/>
    </location>
</feature>
<dbReference type="Proteomes" id="UP001294412">
    <property type="component" value="Unassembled WGS sequence"/>
</dbReference>
<name>A0ABU5I497_9HYPH</name>
<evidence type="ECO:0000313" key="3">
    <source>
        <dbReference type="EMBL" id="MDY8110036.1"/>
    </source>
</evidence>
<accession>A0ABU5I497</accession>
<gene>
    <name evidence="3" type="ORF">U0C82_12890</name>
</gene>
<evidence type="ECO:0000259" key="2">
    <source>
        <dbReference type="Pfam" id="PF12680"/>
    </source>
</evidence>
<dbReference type="Pfam" id="PF12680">
    <property type="entry name" value="SnoaL_2"/>
    <property type="match status" value="1"/>
</dbReference>
<sequence>MIDPRKARRTSRYRSGGPSPIGGGLSARTAAIAPDRHTSGQRLACPSRPFDAFEEEIMKHLGSVLFATALMIIAPSIAMADAESDVKAAYEQWNAAFNSGDAEKVAAAYADDAVFLPPTHNVVEGPEAIGQFFDGLFKAGVTGHALEVIRVMEDGNEIVAASRWSAKGGDGSDIGGVATHVFEKGDDGSLKLALHTFN</sequence>
<organism evidence="3 4">
    <name type="scientific">Fulvimarina uroteuthidis</name>
    <dbReference type="NCBI Taxonomy" id="3098149"/>
    <lineage>
        <taxon>Bacteria</taxon>
        <taxon>Pseudomonadati</taxon>
        <taxon>Pseudomonadota</taxon>
        <taxon>Alphaproteobacteria</taxon>
        <taxon>Hyphomicrobiales</taxon>
        <taxon>Aurantimonadaceae</taxon>
        <taxon>Fulvimarina</taxon>
    </lineage>
</organism>
<keyword evidence="4" id="KW-1185">Reference proteome</keyword>
<feature type="region of interest" description="Disordered" evidence="1">
    <location>
        <begin position="1"/>
        <end position="26"/>
    </location>
</feature>
<dbReference type="RefSeq" id="WP_322187565.1">
    <property type="nucleotide sequence ID" value="NZ_JAXLPB010000004.1"/>
</dbReference>
<dbReference type="SUPFAM" id="SSF54427">
    <property type="entry name" value="NTF2-like"/>
    <property type="match status" value="1"/>
</dbReference>
<evidence type="ECO:0000313" key="4">
    <source>
        <dbReference type="Proteomes" id="UP001294412"/>
    </source>
</evidence>
<feature type="compositionally biased region" description="Basic residues" evidence="1">
    <location>
        <begin position="1"/>
        <end position="12"/>
    </location>
</feature>
<dbReference type="InterPro" id="IPR011944">
    <property type="entry name" value="Steroid_delta5-4_isomerase"/>
</dbReference>
<dbReference type="Gene3D" id="3.10.450.50">
    <property type="match status" value="1"/>
</dbReference>
<proteinExistence type="predicted"/>
<dbReference type="InterPro" id="IPR037401">
    <property type="entry name" value="SnoaL-like"/>
</dbReference>
<protein>
    <submittedName>
        <fullName evidence="3">SgcJ/EcaC family oxidoreductase</fullName>
    </submittedName>
</protein>
<reference evidence="3 4" key="1">
    <citation type="submission" date="2023-12" db="EMBL/GenBank/DDBJ databases">
        <title>Description of Novel Strain Fulvimarina sp. 2208YS6-2-32 isolated from Uroteuthis (Photololigo) edulis.</title>
        <authorList>
            <person name="Park J.-S."/>
        </authorList>
    </citation>
    <scope>NUCLEOTIDE SEQUENCE [LARGE SCALE GENOMIC DNA]</scope>
    <source>
        <strain evidence="3 4">2208YS6-2-32</strain>
    </source>
</reference>